<name>A0A0H0Y829_VIBAL</name>
<dbReference type="OrthoDB" id="6881322at2"/>
<evidence type="ECO:0000256" key="1">
    <source>
        <dbReference type="ARBA" id="ARBA00023015"/>
    </source>
</evidence>
<sequence>MEEVKTLLAKCPVLSGLPDKGLSEAAQMTKVRCFDEKALICNKGALQSSLMVIAQGAVRVNSISSKGKEVTLMIFEAGGWFGDNVFSPGMPRIFGATAHSDVTVMELPGDKFRQLLAKYPQSYPTILDLLSRRLWSAISVIEDDAIRGIEERVAKRLLLLAEYQLNQAIDTRPCVVRVTREHIANMMGLTRQSVHKILKRLESIGMLELNYGSVTITNPKRLEEYFKELEQ</sequence>
<dbReference type="eggNOG" id="COG0664">
    <property type="taxonomic scope" value="Bacteria"/>
</dbReference>
<dbReference type="InterPro" id="IPR012318">
    <property type="entry name" value="HTH_CRP"/>
</dbReference>
<evidence type="ECO:0000259" key="5">
    <source>
        <dbReference type="PROSITE" id="PS51063"/>
    </source>
</evidence>
<keyword evidence="10" id="KW-1185">Reference proteome</keyword>
<dbReference type="GO" id="GO:0003677">
    <property type="term" value="F:DNA binding"/>
    <property type="evidence" value="ECO:0007669"/>
    <property type="project" value="UniProtKB-KW"/>
</dbReference>
<dbReference type="GO" id="GO:0005829">
    <property type="term" value="C:cytosol"/>
    <property type="evidence" value="ECO:0007669"/>
    <property type="project" value="TreeGrafter"/>
</dbReference>
<dbReference type="CDD" id="cd00038">
    <property type="entry name" value="CAP_ED"/>
    <property type="match status" value="1"/>
</dbReference>
<accession>A0A0H0Y829</accession>
<dbReference type="InterPro" id="IPR014710">
    <property type="entry name" value="RmlC-like_jellyroll"/>
</dbReference>
<dbReference type="Pfam" id="PF00027">
    <property type="entry name" value="cNMP_binding"/>
    <property type="match status" value="1"/>
</dbReference>
<dbReference type="RefSeq" id="WP_005376777.1">
    <property type="nucleotide sequence ID" value="NZ_CAXMYU010000033.1"/>
</dbReference>
<keyword evidence="3" id="KW-0804">Transcription</keyword>
<dbReference type="InterPro" id="IPR036388">
    <property type="entry name" value="WH-like_DNA-bd_sf"/>
</dbReference>
<dbReference type="PRINTS" id="PR00034">
    <property type="entry name" value="HTHCRP"/>
</dbReference>
<reference evidence="6" key="3">
    <citation type="submission" date="2019-11" db="EMBL/GenBank/DDBJ databases">
        <authorList>
            <consortium name="PulseNet: The National Subtyping Network for Foodborne Disease Surveillance"/>
            <person name="Tarr C.L."/>
            <person name="Trees E."/>
            <person name="Katz L.S."/>
            <person name="Carleton-Romer H.A."/>
            <person name="Stroika S."/>
            <person name="Kucerova Z."/>
            <person name="Roache K.F."/>
            <person name="Sabol A.L."/>
            <person name="Besser J."/>
            <person name="Gerner-Smidt P."/>
        </authorList>
    </citation>
    <scope>NUCLEOTIDE SEQUENCE</scope>
    <source>
        <strain evidence="6">PNUSAV001129</strain>
    </source>
</reference>
<feature type="domain" description="HTH crp-type" evidence="5">
    <location>
        <begin position="147"/>
        <end position="220"/>
    </location>
</feature>
<evidence type="ECO:0000256" key="2">
    <source>
        <dbReference type="ARBA" id="ARBA00023125"/>
    </source>
</evidence>
<dbReference type="PANTHER" id="PTHR24567">
    <property type="entry name" value="CRP FAMILY TRANSCRIPTIONAL REGULATORY PROTEIN"/>
    <property type="match status" value="1"/>
</dbReference>
<dbReference type="AlphaFoldDB" id="A0A0H0Y829"/>
<dbReference type="SUPFAM" id="SSF51206">
    <property type="entry name" value="cAMP-binding domain-like"/>
    <property type="match status" value="1"/>
</dbReference>
<reference evidence="9 10" key="1">
    <citation type="submission" date="2017-12" db="EMBL/GenBank/DDBJ databases">
        <title>FDA dAtabase for Regulatory Grade micrObial Sequences (FDA-ARGOS): Supporting development and validation of Infectious Disease Dx tests.</title>
        <authorList>
            <person name="Hoffmann M."/>
            <person name="Allard M."/>
            <person name="Evans P."/>
            <person name="Brown E."/>
            <person name="Tallon L.J."/>
            <person name="Sadzewicz L."/>
            <person name="Sengamalay N."/>
            <person name="Ott S."/>
            <person name="Godinez A."/>
            <person name="Nagaraj S."/>
            <person name="Vavikolanu K."/>
            <person name="Aluvathingal J."/>
            <person name="Nadendla S."/>
            <person name="Hobson J."/>
            <person name="Sichtig H."/>
        </authorList>
    </citation>
    <scope>NUCLEOTIDE SEQUENCE [LARGE SCALE GENOMIC DNA]</scope>
    <source>
        <strain evidence="10">ATCC 17749</strain>
        <strain evidence="9">FDAARGOS_97</strain>
    </source>
</reference>
<dbReference type="SMART" id="SM00100">
    <property type="entry name" value="cNMP"/>
    <property type="match status" value="1"/>
</dbReference>
<dbReference type="Proteomes" id="UP000054316">
    <property type="component" value="Unassembled WGS sequence"/>
</dbReference>
<dbReference type="Pfam" id="PF13545">
    <property type="entry name" value="HTH_Crp_2"/>
    <property type="match status" value="1"/>
</dbReference>
<dbReference type="PROSITE" id="PS50042">
    <property type="entry name" value="CNMP_BINDING_3"/>
    <property type="match status" value="1"/>
</dbReference>
<evidence type="ECO:0000313" key="9">
    <source>
        <dbReference type="EMBL" id="PNP27317.1"/>
    </source>
</evidence>
<dbReference type="GO" id="GO:0003700">
    <property type="term" value="F:DNA-binding transcription factor activity"/>
    <property type="evidence" value="ECO:0007669"/>
    <property type="project" value="TreeGrafter"/>
</dbReference>
<keyword evidence="2" id="KW-0238">DNA-binding</keyword>
<comment type="caution">
    <text evidence="7">The sequence shown here is derived from an EMBL/GenBank/DDBJ whole genome shotgun (WGS) entry which is preliminary data.</text>
</comment>
<dbReference type="InterPro" id="IPR050397">
    <property type="entry name" value="Env_Response_Regulators"/>
</dbReference>
<dbReference type="Proteomes" id="UP000714625">
    <property type="component" value="Unassembled WGS sequence"/>
</dbReference>
<dbReference type="InterPro" id="IPR000595">
    <property type="entry name" value="cNMP-bd_dom"/>
</dbReference>
<evidence type="ECO:0000313" key="11">
    <source>
        <dbReference type="Proteomes" id="UP000532247"/>
    </source>
</evidence>
<reference evidence="8 11" key="2">
    <citation type="submission" date="2019-09" db="EMBL/GenBank/DDBJ databases">
        <title>Draft genome sequencing and comparative genomics of hatchery-associated Vibrios.</title>
        <authorList>
            <person name="Kehlet-Delgado H."/>
            <person name="Mueller R.S."/>
        </authorList>
    </citation>
    <scope>NUCLEOTIDE SEQUENCE [LARGE SCALE GENOMIC DNA]</scope>
    <source>
        <strain evidence="8 11">081416A</strain>
    </source>
</reference>
<feature type="domain" description="Cyclic nucleotide-binding" evidence="4">
    <location>
        <begin position="13"/>
        <end position="133"/>
    </location>
</feature>
<dbReference type="EMBL" id="LOSN02000001">
    <property type="protein sequence ID" value="PNP27317.1"/>
    <property type="molecule type" value="Genomic_DNA"/>
</dbReference>
<organism evidence="7 12">
    <name type="scientific">Vibrio alginolyticus</name>
    <dbReference type="NCBI Taxonomy" id="663"/>
    <lineage>
        <taxon>Bacteria</taxon>
        <taxon>Pseudomonadati</taxon>
        <taxon>Pseudomonadota</taxon>
        <taxon>Gammaproteobacteria</taxon>
        <taxon>Vibrionales</taxon>
        <taxon>Vibrionaceae</taxon>
        <taxon>Vibrio</taxon>
    </lineage>
</organism>
<evidence type="ECO:0000313" key="8">
    <source>
        <dbReference type="EMBL" id="NOI11549.1"/>
    </source>
</evidence>
<evidence type="ECO:0000313" key="7">
    <source>
        <dbReference type="EMBL" id="NMR73579.1"/>
    </source>
</evidence>
<dbReference type="EMBL" id="VTYF01000019">
    <property type="protein sequence ID" value="NOI11549.1"/>
    <property type="molecule type" value="Genomic_DNA"/>
</dbReference>
<dbReference type="EMBL" id="AAXMUW010000008">
    <property type="protein sequence ID" value="EGQ9134737.1"/>
    <property type="molecule type" value="Genomic_DNA"/>
</dbReference>
<dbReference type="Gene3D" id="2.60.120.10">
    <property type="entry name" value="Jelly Rolls"/>
    <property type="match status" value="1"/>
</dbReference>
<dbReference type="SMART" id="SM00419">
    <property type="entry name" value="HTH_CRP"/>
    <property type="match status" value="1"/>
</dbReference>
<dbReference type="Proteomes" id="UP000565155">
    <property type="component" value="Unassembled WGS sequence"/>
</dbReference>
<gene>
    <name evidence="9" type="ORF">AL553_013155</name>
    <name evidence="8" type="ORF">F0254_22210</name>
    <name evidence="6" type="ORF">GHY86_06150</name>
    <name evidence="7" type="ORF">HKB35_08120</name>
</gene>
<dbReference type="Gene3D" id="1.10.10.10">
    <property type="entry name" value="Winged helix-like DNA-binding domain superfamily/Winged helix DNA-binding domain"/>
    <property type="match status" value="1"/>
</dbReference>
<dbReference type="STRING" id="663.BAU10_08990"/>
<dbReference type="PANTHER" id="PTHR24567:SF26">
    <property type="entry name" value="REGULATORY PROTEIN YEIL"/>
    <property type="match status" value="1"/>
</dbReference>
<dbReference type="GeneID" id="75167254"/>
<evidence type="ECO:0000313" key="12">
    <source>
        <dbReference type="Proteomes" id="UP000565155"/>
    </source>
</evidence>
<dbReference type="SMR" id="A0A0H0Y829"/>
<evidence type="ECO:0000259" key="4">
    <source>
        <dbReference type="PROSITE" id="PS50042"/>
    </source>
</evidence>
<evidence type="ECO:0000313" key="10">
    <source>
        <dbReference type="Proteomes" id="UP000054316"/>
    </source>
</evidence>
<dbReference type="SUPFAM" id="SSF46785">
    <property type="entry name" value="Winged helix' DNA-binding domain"/>
    <property type="match status" value="1"/>
</dbReference>
<reference evidence="7 12" key="4">
    <citation type="submission" date="2020-04" db="EMBL/GenBank/DDBJ databases">
        <title>Whole-genome sequencing of Vibrio spp. from China reveals different genetic environments of blaCTX-M-14 among diverse lineages.</title>
        <authorList>
            <person name="Zheng Z."/>
            <person name="Ye L."/>
            <person name="Chen S."/>
        </authorList>
    </citation>
    <scope>NUCLEOTIDE SEQUENCE [LARGE SCALE GENOMIC DNA]</scope>
    <source>
        <strain evidence="7 12">Vb1636</strain>
    </source>
</reference>
<dbReference type="InterPro" id="IPR018490">
    <property type="entry name" value="cNMP-bd_dom_sf"/>
</dbReference>
<proteinExistence type="predicted"/>
<dbReference type="Proteomes" id="UP000532247">
    <property type="component" value="Unassembled WGS sequence"/>
</dbReference>
<dbReference type="PROSITE" id="PS51063">
    <property type="entry name" value="HTH_CRP_2"/>
    <property type="match status" value="1"/>
</dbReference>
<dbReference type="InterPro" id="IPR036390">
    <property type="entry name" value="WH_DNA-bd_sf"/>
</dbReference>
<evidence type="ECO:0000256" key="3">
    <source>
        <dbReference type="ARBA" id="ARBA00023163"/>
    </source>
</evidence>
<protein>
    <submittedName>
        <fullName evidence="7">Crp/Fnr family transcriptional regulator</fullName>
    </submittedName>
</protein>
<dbReference type="EMBL" id="JABCMA010000006">
    <property type="protein sequence ID" value="NMR73579.1"/>
    <property type="molecule type" value="Genomic_DNA"/>
</dbReference>
<keyword evidence="1" id="KW-0805">Transcription regulation</keyword>
<evidence type="ECO:0000313" key="6">
    <source>
        <dbReference type="EMBL" id="EGQ9134737.1"/>
    </source>
</evidence>